<gene>
    <name evidence="6" type="ordered locus">Desru_1659</name>
</gene>
<dbReference type="RefSeq" id="WP_013841691.1">
    <property type="nucleotide sequence ID" value="NC_015589.1"/>
</dbReference>
<evidence type="ECO:0000313" key="6">
    <source>
        <dbReference type="EMBL" id="AEG59924.1"/>
    </source>
</evidence>
<keyword evidence="4" id="KW-0804">Transcription</keyword>
<dbReference type="GO" id="GO:0000976">
    <property type="term" value="F:transcription cis-regulatory region binding"/>
    <property type="evidence" value="ECO:0007669"/>
    <property type="project" value="TreeGrafter"/>
</dbReference>
<dbReference type="PANTHER" id="PTHR30126:SF40">
    <property type="entry name" value="HTH-TYPE TRANSCRIPTIONAL REGULATOR GLTR"/>
    <property type="match status" value="1"/>
</dbReference>
<dbReference type="Proteomes" id="UP000009234">
    <property type="component" value="Chromosome"/>
</dbReference>
<feature type="domain" description="HTH lysR-type" evidence="5">
    <location>
        <begin position="1"/>
        <end position="58"/>
    </location>
</feature>
<protein>
    <submittedName>
        <fullName evidence="6">Regulatory protein LysR</fullName>
    </submittedName>
</protein>
<dbReference type="HOGENOM" id="CLU_039613_6_2_9"/>
<dbReference type="InterPro" id="IPR036390">
    <property type="entry name" value="WH_DNA-bd_sf"/>
</dbReference>
<keyword evidence="7" id="KW-1185">Reference proteome</keyword>
<dbReference type="SUPFAM" id="SSF46785">
    <property type="entry name" value="Winged helix' DNA-binding domain"/>
    <property type="match status" value="1"/>
</dbReference>
<dbReference type="AlphaFoldDB" id="F6DSE5"/>
<keyword evidence="3" id="KW-0238">DNA-binding</keyword>
<dbReference type="InterPro" id="IPR005119">
    <property type="entry name" value="LysR_subst-bd"/>
</dbReference>
<evidence type="ECO:0000313" key="7">
    <source>
        <dbReference type="Proteomes" id="UP000009234"/>
    </source>
</evidence>
<evidence type="ECO:0000259" key="5">
    <source>
        <dbReference type="PROSITE" id="PS50931"/>
    </source>
</evidence>
<dbReference type="PROSITE" id="PS50931">
    <property type="entry name" value="HTH_LYSR"/>
    <property type="match status" value="1"/>
</dbReference>
<dbReference type="Pfam" id="PF00126">
    <property type="entry name" value="HTH_1"/>
    <property type="match status" value="1"/>
</dbReference>
<reference evidence="6 7" key="2">
    <citation type="journal article" date="2012" name="Stand. Genomic Sci.">
        <title>Complete genome sequence of the sulfate-reducing firmicute Desulfotomaculum ruminis type strain (DL(T)).</title>
        <authorList>
            <person name="Spring S."/>
            <person name="Visser M."/>
            <person name="Lu M."/>
            <person name="Copeland A."/>
            <person name="Lapidus A."/>
            <person name="Lucas S."/>
            <person name="Cheng J.F."/>
            <person name="Han C."/>
            <person name="Tapia R."/>
            <person name="Goodwin L.A."/>
            <person name="Pitluck S."/>
            <person name="Ivanova N."/>
            <person name="Land M."/>
            <person name="Hauser L."/>
            <person name="Larimer F."/>
            <person name="Rohde M."/>
            <person name="Goker M."/>
            <person name="Detter J.C."/>
            <person name="Kyrpides N.C."/>
            <person name="Woyke T."/>
            <person name="Schaap P.J."/>
            <person name="Plugge C.M."/>
            <person name="Muyzer G."/>
            <person name="Kuever J."/>
            <person name="Pereira I.A."/>
            <person name="Parshina S.N."/>
            <person name="Bernier-Latmani R."/>
            <person name="Stams A.J."/>
            <person name="Klenk H.P."/>
        </authorList>
    </citation>
    <scope>NUCLEOTIDE SEQUENCE [LARGE SCALE GENOMIC DNA]</scope>
    <source>
        <strain evidence="7">ATCC 23193 / DSM 2154 / NCIB 8452 / DL</strain>
    </source>
</reference>
<keyword evidence="2" id="KW-0805">Transcription regulation</keyword>
<evidence type="ECO:0000256" key="1">
    <source>
        <dbReference type="ARBA" id="ARBA00009437"/>
    </source>
</evidence>
<name>F6DSE5_DESRL</name>
<dbReference type="PANTHER" id="PTHR30126">
    <property type="entry name" value="HTH-TYPE TRANSCRIPTIONAL REGULATOR"/>
    <property type="match status" value="1"/>
</dbReference>
<proteinExistence type="inferred from homology"/>
<evidence type="ECO:0000256" key="2">
    <source>
        <dbReference type="ARBA" id="ARBA00023015"/>
    </source>
</evidence>
<dbReference type="EMBL" id="CP002780">
    <property type="protein sequence ID" value="AEG59924.1"/>
    <property type="molecule type" value="Genomic_DNA"/>
</dbReference>
<reference evidence="7" key="1">
    <citation type="submission" date="2011-05" db="EMBL/GenBank/DDBJ databases">
        <title>Complete sequence of Desulfotomaculum ruminis DSM 2154.</title>
        <authorList>
            <person name="Lucas S."/>
            <person name="Copeland A."/>
            <person name="Lapidus A."/>
            <person name="Cheng J.-F."/>
            <person name="Goodwin L."/>
            <person name="Pitluck S."/>
            <person name="Lu M."/>
            <person name="Detter J.C."/>
            <person name="Han C."/>
            <person name="Tapia R."/>
            <person name="Land M."/>
            <person name="Hauser L."/>
            <person name="Kyrpides N."/>
            <person name="Ivanova N."/>
            <person name="Mikhailova N."/>
            <person name="Pagani I."/>
            <person name="Stams A.J.M."/>
            <person name="Plugge C.M."/>
            <person name="Muyzer G."/>
            <person name="Kuever J."/>
            <person name="Parshina S.N."/>
            <person name="Ivanova A.E."/>
            <person name="Nazina T.N."/>
            <person name="Brambilla E."/>
            <person name="Spring S."/>
            <person name="Klenk H.-P."/>
            <person name="Woyke T."/>
        </authorList>
    </citation>
    <scope>NUCLEOTIDE SEQUENCE [LARGE SCALE GENOMIC DNA]</scope>
    <source>
        <strain evidence="7">ATCC 23193 / DSM 2154 / NCIB 8452 / DL</strain>
    </source>
</reference>
<dbReference type="Pfam" id="PF03466">
    <property type="entry name" value="LysR_substrate"/>
    <property type="match status" value="1"/>
</dbReference>
<dbReference type="InterPro" id="IPR000847">
    <property type="entry name" value="LysR_HTH_N"/>
</dbReference>
<dbReference type="Gene3D" id="3.40.190.290">
    <property type="match status" value="1"/>
</dbReference>
<sequence length="310" mass="34931">MDIQHLNYLVDIAKTESISLTAKRFFISQQGLSQIIQKLENDLNVTLLHRNRHGVTLTDAGKAVVEQALEIVQKYEELLQVVQPLTNTNVQSIKGHLSISAAPNVSYNYLPEVLDSFNRKFPQVDVQVEEKQHFLEIIQQINDGVVDIGLVILPDYSYQEQILRVNATFEKISENPLLACVAKTSVLAKKKIITIKELSAHPIALYSHENYLSMIKHMFKDLSSLNISVKTSYVEVYKKAILDRKAVGLTSFSDFRLLDDEAIITVPIENSFKLIYGCFINSLNPVTEGFLSILKLVAAHKLTGKRVHKG</sequence>
<dbReference type="SUPFAM" id="SSF53850">
    <property type="entry name" value="Periplasmic binding protein-like II"/>
    <property type="match status" value="1"/>
</dbReference>
<dbReference type="KEGG" id="dru:Desru_1659"/>
<dbReference type="FunFam" id="1.10.10.10:FF:000001">
    <property type="entry name" value="LysR family transcriptional regulator"/>
    <property type="match status" value="1"/>
</dbReference>
<comment type="similarity">
    <text evidence="1">Belongs to the LysR transcriptional regulatory family.</text>
</comment>
<dbReference type="CDD" id="cd05466">
    <property type="entry name" value="PBP2_LTTR_substrate"/>
    <property type="match status" value="1"/>
</dbReference>
<evidence type="ECO:0000256" key="4">
    <source>
        <dbReference type="ARBA" id="ARBA00023163"/>
    </source>
</evidence>
<organism evidence="6 7">
    <name type="scientific">Desulforamulus ruminis (strain ATCC 23193 / DSM 2154 / NCIMB 8452 / DL)</name>
    <name type="common">Desulfotomaculum ruminis</name>
    <dbReference type="NCBI Taxonomy" id="696281"/>
    <lineage>
        <taxon>Bacteria</taxon>
        <taxon>Bacillati</taxon>
        <taxon>Bacillota</taxon>
        <taxon>Clostridia</taxon>
        <taxon>Eubacteriales</taxon>
        <taxon>Peptococcaceae</taxon>
        <taxon>Desulforamulus</taxon>
    </lineage>
</organism>
<dbReference type="GO" id="GO:0003700">
    <property type="term" value="F:DNA-binding transcription factor activity"/>
    <property type="evidence" value="ECO:0007669"/>
    <property type="project" value="InterPro"/>
</dbReference>
<accession>F6DSE5</accession>
<dbReference type="InterPro" id="IPR036388">
    <property type="entry name" value="WH-like_DNA-bd_sf"/>
</dbReference>
<dbReference type="eggNOG" id="COG0583">
    <property type="taxonomic scope" value="Bacteria"/>
</dbReference>
<dbReference type="STRING" id="696281.Desru_1659"/>
<evidence type="ECO:0000256" key="3">
    <source>
        <dbReference type="ARBA" id="ARBA00023125"/>
    </source>
</evidence>
<dbReference type="Gene3D" id="1.10.10.10">
    <property type="entry name" value="Winged helix-like DNA-binding domain superfamily/Winged helix DNA-binding domain"/>
    <property type="match status" value="1"/>
</dbReference>